<dbReference type="AlphaFoldDB" id="A0A0F9A0R1"/>
<dbReference type="EMBL" id="LAZR01048558">
    <property type="protein sequence ID" value="KKK91650.1"/>
    <property type="molecule type" value="Genomic_DNA"/>
</dbReference>
<proteinExistence type="predicted"/>
<comment type="caution">
    <text evidence="1">The sequence shown here is derived from an EMBL/GenBank/DDBJ whole genome shotgun (WGS) entry which is preliminary data.</text>
</comment>
<accession>A0A0F9A0R1</accession>
<sequence>LEAFNSEFVTLEVGVNKYILMQDVKFNIERPELRKVHSGGGLIYFYGAGDNTLEFTLTASGPELISLNTLTQRDANGALTSTTWLVKGLNVSGATTTCTLAGTLTKMEVIRNPGLGELQVKCRVRIEGDTITVA</sequence>
<feature type="non-terminal residue" evidence="1">
    <location>
        <position position="1"/>
    </location>
</feature>
<reference evidence="1" key="1">
    <citation type="journal article" date="2015" name="Nature">
        <title>Complex archaea that bridge the gap between prokaryotes and eukaryotes.</title>
        <authorList>
            <person name="Spang A."/>
            <person name="Saw J.H."/>
            <person name="Jorgensen S.L."/>
            <person name="Zaremba-Niedzwiedzka K."/>
            <person name="Martijn J."/>
            <person name="Lind A.E."/>
            <person name="van Eijk R."/>
            <person name="Schleper C."/>
            <person name="Guy L."/>
            <person name="Ettema T.J."/>
        </authorList>
    </citation>
    <scope>NUCLEOTIDE SEQUENCE</scope>
</reference>
<gene>
    <name evidence="1" type="ORF">LCGC14_2710830</name>
</gene>
<name>A0A0F9A0R1_9ZZZZ</name>
<protein>
    <submittedName>
        <fullName evidence="1">Uncharacterized protein</fullName>
    </submittedName>
</protein>
<organism evidence="1">
    <name type="scientific">marine sediment metagenome</name>
    <dbReference type="NCBI Taxonomy" id="412755"/>
    <lineage>
        <taxon>unclassified sequences</taxon>
        <taxon>metagenomes</taxon>
        <taxon>ecological metagenomes</taxon>
    </lineage>
</organism>
<evidence type="ECO:0000313" key="1">
    <source>
        <dbReference type="EMBL" id="KKK91650.1"/>
    </source>
</evidence>